<dbReference type="EMBL" id="CP073041">
    <property type="protein sequence ID" value="UXE62101.1"/>
    <property type="molecule type" value="Genomic_DNA"/>
</dbReference>
<protein>
    <submittedName>
        <fullName evidence="1">Uncharacterized protein</fullName>
    </submittedName>
</protein>
<sequence length="102" mass="11760">MNRDRQKQQAKEKLTVTEVKMLTENMVKPSSWVETEIKISKVRQLYLFKFTDKLQQRLDELFDKQKGEALTSEESAELAGILELNQIFTLLNAKIIAESNAG</sequence>
<dbReference type="AlphaFoldDB" id="A0A977KY61"/>
<accession>A0A977KY61</accession>
<organism evidence="1">
    <name type="scientific">Woronichinia naegeliana WA131</name>
    <dbReference type="NCBI Taxonomy" id="2824559"/>
    <lineage>
        <taxon>Bacteria</taxon>
        <taxon>Bacillati</taxon>
        <taxon>Cyanobacteriota</taxon>
        <taxon>Cyanophyceae</taxon>
        <taxon>Synechococcales</taxon>
        <taxon>Coelosphaeriaceae</taxon>
        <taxon>Woronichinia</taxon>
    </lineage>
</organism>
<reference evidence="1" key="1">
    <citation type="submission" date="2021-04" db="EMBL/GenBank/DDBJ databases">
        <title>Genome sequence of Woronichinia naegeliana from Washington state freshwater lake bloom.</title>
        <authorList>
            <person name="Dreher T.W."/>
        </authorList>
    </citation>
    <scope>NUCLEOTIDE SEQUENCE</scope>
    <source>
        <strain evidence="1">WA131</strain>
    </source>
</reference>
<proteinExistence type="predicted"/>
<name>A0A977KY61_9CYAN</name>
<gene>
    <name evidence="1" type="ORF">KA717_04390</name>
</gene>
<dbReference type="KEGG" id="wna:KA717_04390"/>
<dbReference type="Proteomes" id="UP001065613">
    <property type="component" value="Chromosome"/>
</dbReference>
<evidence type="ECO:0000313" key="1">
    <source>
        <dbReference type="EMBL" id="UXE62101.1"/>
    </source>
</evidence>